<feature type="compositionally biased region" description="Basic and acidic residues" evidence="10">
    <location>
        <begin position="107"/>
        <end position="117"/>
    </location>
</feature>
<dbReference type="PANTHER" id="PTHR11961">
    <property type="entry name" value="CYTOCHROME C"/>
    <property type="match status" value="1"/>
</dbReference>
<keyword evidence="5 9" id="KW-0349">Heme</keyword>
<accession>A0A7R9B5V3</accession>
<evidence type="ECO:0000256" key="2">
    <source>
        <dbReference type="ARBA" id="ARBA00004569"/>
    </source>
</evidence>
<gene>
    <name evidence="12" type="ORF">TSIB3V08_LOCUS10756</name>
</gene>
<dbReference type="InterPro" id="IPR036909">
    <property type="entry name" value="Cyt_c-like_dom_sf"/>
</dbReference>
<evidence type="ECO:0000259" key="11">
    <source>
        <dbReference type="PROSITE" id="PS51007"/>
    </source>
</evidence>
<dbReference type="GO" id="GO:0046872">
    <property type="term" value="F:metal ion binding"/>
    <property type="evidence" value="ECO:0007669"/>
    <property type="project" value="UniProtKB-KW"/>
</dbReference>
<evidence type="ECO:0000256" key="4">
    <source>
        <dbReference type="ARBA" id="ARBA00022448"/>
    </source>
</evidence>
<keyword evidence="8 9" id="KW-0408">Iron</keyword>
<evidence type="ECO:0000256" key="9">
    <source>
        <dbReference type="PROSITE-ProRule" id="PRU00433"/>
    </source>
</evidence>
<dbReference type="SUPFAM" id="SSF46626">
    <property type="entry name" value="Cytochrome c"/>
    <property type="match status" value="1"/>
</dbReference>
<evidence type="ECO:0000256" key="1">
    <source>
        <dbReference type="ARBA" id="ARBA00002555"/>
    </source>
</evidence>
<organism evidence="12">
    <name type="scientific">Timema shepardi</name>
    <name type="common">Walking stick</name>
    <dbReference type="NCBI Taxonomy" id="629360"/>
    <lineage>
        <taxon>Eukaryota</taxon>
        <taxon>Metazoa</taxon>
        <taxon>Ecdysozoa</taxon>
        <taxon>Arthropoda</taxon>
        <taxon>Hexapoda</taxon>
        <taxon>Insecta</taxon>
        <taxon>Pterygota</taxon>
        <taxon>Neoptera</taxon>
        <taxon>Polyneoptera</taxon>
        <taxon>Phasmatodea</taxon>
        <taxon>Timematodea</taxon>
        <taxon>Timematoidea</taxon>
        <taxon>Timematidae</taxon>
        <taxon>Timema</taxon>
    </lineage>
</organism>
<comment type="subcellular location">
    <subcellularLocation>
        <location evidence="2">Mitochondrion intermembrane space</location>
    </subcellularLocation>
</comment>
<dbReference type="InterPro" id="IPR002327">
    <property type="entry name" value="Cyt_c_1A/1B"/>
</dbReference>
<dbReference type="Gene3D" id="1.10.760.10">
    <property type="entry name" value="Cytochrome c-like domain"/>
    <property type="match status" value="1"/>
</dbReference>
<dbReference type="PRINTS" id="PR00604">
    <property type="entry name" value="CYTCHRMECIAB"/>
</dbReference>
<protein>
    <recommendedName>
        <fullName evidence="11">Cytochrome c domain-containing protein</fullName>
    </recommendedName>
</protein>
<evidence type="ECO:0000313" key="12">
    <source>
        <dbReference type="EMBL" id="CAD7266742.1"/>
    </source>
</evidence>
<dbReference type="Pfam" id="PF00034">
    <property type="entry name" value="Cytochrom_C"/>
    <property type="match status" value="1"/>
</dbReference>
<evidence type="ECO:0000256" key="6">
    <source>
        <dbReference type="ARBA" id="ARBA00022723"/>
    </source>
</evidence>
<proteinExistence type="inferred from homology"/>
<evidence type="ECO:0000256" key="3">
    <source>
        <dbReference type="ARBA" id="ARBA00006488"/>
    </source>
</evidence>
<reference evidence="12" key="1">
    <citation type="submission" date="2020-11" db="EMBL/GenBank/DDBJ databases">
        <authorList>
            <person name="Tran Van P."/>
        </authorList>
    </citation>
    <scope>NUCLEOTIDE SEQUENCE</scope>
</reference>
<comment type="function">
    <text evidence="1">Electron carrier protein. The oxidized form of the cytochrome c heme group can accept an electron from the heme group of the cytochrome c1 subunit of cytochrome reductase. Cytochrome c then transfers this electron to the cytochrome oxidase complex, the final protein carrier in the mitochondrial electron-transport chain.</text>
</comment>
<dbReference type="PROSITE" id="PS51007">
    <property type="entry name" value="CYTC"/>
    <property type="match status" value="1"/>
</dbReference>
<evidence type="ECO:0000256" key="8">
    <source>
        <dbReference type="ARBA" id="ARBA00023004"/>
    </source>
</evidence>
<keyword evidence="6 9" id="KW-0479">Metal-binding</keyword>
<feature type="region of interest" description="Disordered" evidence="10">
    <location>
        <begin position="106"/>
        <end position="134"/>
    </location>
</feature>
<dbReference type="GO" id="GO:0009055">
    <property type="term" value="F:electron transfer activity"/>
    <property type="evidence" value="ECO:0007669"/>
    <property type="project" value="InterPro"/>
</dbReference>
<sequence length="279" mass="30602">MSQEQKFFICDGNISDSATVEPLEGMDIPVGDAQAGKKLFVQKCSQCHTAEKGGKHKNGPNLYGIVGRKSGTVQGYSYTDANMKKGVMWSRETLFTYLAQPQAVHSGDQDGVRRVEETSGEGGHHQVPGNPQVTNSDTLELPLILINIDTLELPLILITVTRWDMVPVGINTTSALANYATELIKRCSKDPIKAMFSPCYLILQEVLFANDLGAPNPRMQYFHPSVSQLLSERTPLLVSSSDGRGIGMRLPSKYCGGRRLYRPLFDCHPLARYGPNTAG</sequence>
<name>A0A7R9B5V3_TIMSH</name>
<evidence type="ECO:0000256" key="7">
    <source>
        <dbReference type="ARBA" id="ARBA00022982"/>
    </source>
</evidence>
<dbReference type="GO" id="GO:0020037">
    <property type="term" value="F:heme binding"/>
    <property type="evidence" value="ECO:0007669"/>
    <property type="project" value="InterPro"/>
</dbReference>
<dbReference type="AlphaFoldDB" id="A0A7R9B5V3"/>
<feature type="domain" description="Cytochrome c" evidence="11">
    <location>
        <begin position="31"/>
        <end position="150"/>
    </location>
</feature>
<dbReference type="InterPro" id="IPR009056">
    <property type="entry name" value="Cyt_c-like_dom"/>
</dbReference>
<comment type="similarity">
    <text evidence="3">Belongs to the cytochrome c family.</text>
</comment>
<keyword evidence="4" id="KW-0813">Transport</keyword>
<evidence type="ECO:0000256" key="10">
    <source>
        <dbReference type="SAM" id="MobiDB-lite"/>
    </source>
</evidence>
<evidence type="ECO:0000256" key="5">
    <source>
        <dbReference type="ARBA" id="ARBA00022617"/>
    </source>
</evidence>
<keyword evidence="7" id="KW-0249">Electron transport</keyword>
<dbReference type="GO" id="GO:0005758">
    <property type="term" value="C:mitochondrial intermembrane space"/>
    <property type="evidence" value="ECO:0007669"/>
    <property type="project" value="UniProtKB-SubCell"/>
</dbReference>
<dbReference type="EMBL" id="OC007562">
    <property type="protein sequence ID" value="CAD7266742.1"/>
    <property type="molecule type" value="Genomic_DNA"/>
</dbReference>